<name>A0A6J2X9Z0_SITOR</name>
<keyword evidence="2" id="KW-1185">Reference proteome</keyword>
<dbReference type="GeneID" id="115876098"/>
<evidence type="ECO:0000313" key="3">
    <source>
        <dbReference type="RefSeq" id="XP_030747659.1"/>
    </source>
</evidence>
<dbReference type="InParanoid" id="A0A6J2X9Z0"/>
<dbReference type="Proteomes" id="UP000504635">
    <property type="component" value="Unplaced"/>
</dbReference>
<evidence type="ECO:0000313" key="2">
    <source>
        <dbReference type="Proteomes" id="UP000504635"/>
    </source>
</evidence>
<organism evidence="2 3">
    <name type="scientific">Sitophilus oryzae</name>
    <name type="common">Rice weevil</name>
    <name type="synonym">Curculio oryzae</name>
    <dbReference type="NCBI Taxonomy" id="7048"/>
    <lineage>
        <taxon>Eukaryota</taxon>
        <taxon>Metazoa</taxon>
        <taxon>Ecdysozoa</taxon>
        <taxon>Arthropoda</taxon>
        <taxon>Hexapoda</taxon>
        <taxon>Insecta</taxon>
        <taxon>Pterygota</taxon>
        <taxon>Neoptera</taxon>
        <taxon>Endopterygota</taxon>
        <taxon>Coleoptera</taxon>
        <taxon>Polyphaga</taxon>
        <taxon>Cucujiformia</taxon>
        <taxon>Curculionidae</taxon>
        <taxon>Dryophthorinae</taxon>
        <taxon>Sitophilus</taxon>
    </lineage>
</organism>
<dbReference type="AlphaFoldDB" id="A0A6J2X9Z0"/>
<keyword evidence="1" id="KW-0732">Signal</keyword>
<accession>A0A6J2X9Z0</accession>
<gene>
    <name evidence="3" type="primary">LOC115876098</name>
</gene>
<evidence type="ECO:0000256" key="1">
    <source>
        <dbReference type="SAM" id="SignalP"/>
    </source>
</evidence>
<feature type="signal peptide" evidence="1">
    <location>
        <begin position="1"/>
        <end position="22"/>
    </location>
</feature>
<reference evidence="3" key="1">
    <citation type="submission" date="2025-08" db="UniProtKB">
        <authorList>
            <consortium name="RefSeq"/>
        </authorList>
    </citation>
    <scope>IDENTIFICATION</scope>
    <source>
        <tissue evidence="3">Gonads</tissue>
    </source>
</reference>
<dbReference type="KEGG" id="soy:115876098"/>
<protein>
    <submittedName>
        <fullName evidence="3">Uncharacterized protein LOC115876098</fullName>
    </submittedName>
</protein>
<dbReference type="OrthoDB" id="6688369at2759"/>
<sequence>MIYPSSVLMVLSVSYMLLVIDGKTISSTSLEDSFEGSSISPELEHALKPAEDAILSFIHKLVNTGYTSSKIALNKIEQGKHKDIGNQIQDLLELLPNYNSKISVVDDVPKVFKHSNLPNSF</sequence>
<feature type="chain" id="PRO_5027094805" evidence="1">
    <location>
        <begin position="23"/>
        <end position="121"/>
    </location>
</feature>
<proteinExistence type="predicted"/>
<dbReference type="RefSeq" id="XP_030747659.1">
    <property type="nucleotide sequence ID" value="XM_030891799.1"/>
</dbReference>